<dbReference type="EMBL" id="UYSL01021872">
    <property type="protein sequence ID" value="VDL79345.1"/>
    <property type="molecule type" value="Genomic_DNA"/>
</dbReference>
<evidence type="ECO:0000259" key="4">
    <source>
        <dbReference type="PROSITE" id="PS50011"/>
    </source>
</evidence>
<dbReference type="InterPro" id="IPR050198">
    <property type="entry name" value="Non-receptor_tyrosine_kinases"/>
</dbReference>
<evidence type="ECO:0000313" key="7">
    <source>
        <dbReference type="WBParaSite" id="NBR_0001575001-mRNA-1"/>
    </source>
</evidence>
<dbReference type="Proteomes" id="UP000271162">
    <property type="component" value="Unassembled WGS sequence"/>
</dbReference>
<dbReference type="GO" id="GO:0004672">
    <property type="term" value="F:protein kinase activity"/>
    <property type="evidence" value="ECO:0007669"/>
    <property type="project" value="InterPro"/>
</dbReference>
<evidence type="ECO:0000256" key="3">
    <source>
        <dbReference type="PROSITE-ProRule" id="PRU10141"/>
    </source>
</evidence>
<organism evidence="7">
    <name type="scientific">Nippostrongylus brasiliensis</name>
    <name type="common">Rat hookworm</name>
    <dbReference type="NCBI Taxonomy" id="27835"/>
    <lineage>
        <taxon>Eukaryota</taxon>
        <taxon>Metazoa</taxon>
        <taxon>Ecdysozoa</taxon>
        <taxon>Nematoda</taxon>
        <taxon>Chromadorea</taxon>
        <taxon>Rhabditida</taxon>
        <taxon>Rhabditina</taxon>
        <taxon>Rhabditomorpha</taxon>
        <taxon>Strongyloidea</taxon>
        <taxon>Heligmosomidae</taxon>
        <taxon>Nippostrongylus</taxon>
    </lineage>
</organism>
<gene>
    <name evidence="5" type="ORF">NBR_LOCUS15751</name>
</gene>
<evidence type="ECO:0000313" key="5">
    <source>
        <dbReference type="EMBL" id="VDL79345.1"/>
    </source>
</evidence>
<evidence type="ECO:0000256" key="2">
    <source>
        <dbReference type="ARBA" id="ARBA00022840"/>
    </source>
</evidence>
<dbReference type="PANTHER" id="PTHR24418">
    <property type="entry name" value="TYROSINE-PROTEIN KINASE"/>
    <property type="match status" value="1"/>
</dbReference>
<dbReference type="InterPro" id="IPR011009">
    <property type="entry name" value="Kinase-like_dom_sf"/>
</dbReference>
<name>A0A0N4YG33_NIPBR</name>
<dbReference type="Gene3D" id="3.30.200.20">
    <property type="entry name" value="Phosphorylase Kinase, domain 1"/>
    <property type="match status" value="1"/>
</dbReference>
<feature type="domain" description="Protein kinase" evidence="4">
    <location>
        <begin position="170"/>
        <end position="362"/>
    </location>
</feature>
<sequence length="362" mass="41145">MRYQYPPEILILCLEHFAALLDVERFTNLKMANPTEEKALETEETMSLVSKSIEAFHGDEVEEKGAVTLELPDKSTRSQKTDVVVSMDTAFERKLAACLTVRWEGKTMDFPVHTLLTENQGHTFTLDGKSTSNDIMGLVKSHYRLQQAINGVMLKNPVMKAQWELTKNKITLVKKIGAGEGGEVWQGTLREASNKPPIDVAIKMTKVVAENKHIVDAMYKEARLMRQYKHKNVVAFYGIVQDKPESAMIVMELIDGGNLKMQAPEVVLTRFYTEKSDVYSYGILLWEIFHNGSTPYKQFTNKEVRLKVNRPGSSNPQFRPIIDPNVPIVAYRVMKACWRGNPKKRPKMADAARYLIHAKPEL</sequence>
<reference evidence="5 6" key="2">
    <citation type="submission" date="2018-11" db="EMBL/GenBank/DDBJ databases">
        <authorList>
            <consortium name="Pathogen Informatics"/>
        </authorList>
    </citation>
    <scope>NUCLEOTIDE SEQUENCE [LARGE SCALE GENOMIC DNA]</scope>
</reference>
<reference evidence="7" key="1">
    <citation type="submission" date="2017-02" db="UniProtKB">
        <authorList>
            <consortium name="WormBaseParasite"/>
        </authorList>
    </citation>
    <scope>IDENTIFICATION</scope>
</reference>
<keyword evidence="6" id="KW-1185">Reference proteome</keyword>
<evidence type="ECO:0000256" key="1">
    <source>
        <dbReference type="ARBA" id="ARBA00022741"/>
    </source>
</evidence>
<dbReference type="WBParaSite" id="NBR_0001575001-mRNA-1">
    <property type="protein sequence ID" value="NBR_0001575001-mRNA-1"/>
    <property type="gene ID" value="NBR_0001575001"/>
</dbReference>
<dbReference type="InterPro" id="IPR017441">
    <property type="entry name" value="Protein_kinase_ATP_BS"/>
</dbReference>
<feature type="binding site" evidence="3">
    <location>
        <position position="203"/>
    </location>
    <ligand>
        <name>ATP</name>
        <dbReference type="ChEBI" id="CHEBI:30616"/>
    </ligand>
</feature>
<dbReference type="AlphaFoldDB" id="A0A0N4YG33"/>
<accession>A0A0N4YG33</accession>
<dbReference type="Gene3D" id="1.10.510.10">
    <property type="entry name" value="Transferase(Phosphotransferase) domain 1"/>
    <property type="match status" value="1"/>
</dbReference>
<dbReference type="STRING" id="27835.A0A0N4YG33"/>
<evidence type="ECO:0000313" key="6">
    <source>
        <dbReference type="Proteomes" id="UP000271162"/>
    </source>
</evidence>
<dbReference type="Pfam" id="PF07714">
    <property type="entry name" value="PK_Tyr_Ser-Thr"/>
    <property type="match status" value="2"/>
</dbReference>
<keyword evidence="2 3" id="KW-0067">ATP-binding</keyword>
<dbReference type="SUPFAM" id="SSF56112">
    <property type="entry name" value="Protein kinase-like (PK-like)"/>
    <property type="match status" value="1"/>
</dbReference>
<keyword evidence="1 3" id="KW-0547">Nucleotide-binding</keyword>
<dbReference type="InterPro" id="IPR001245">
    <property type="entry name" value="Ser-Thr/Tyr_kinase_cat_dom"/>
</dbReference>
<dbReference type="PROSITE" id="PS00107">
    <property type="entry name" value="PROTEIN_KINASE_ATP"/>
    <property type="match status" value="1"/>
</dbReference>
<dbReference type="PROSITE" id="PS50011">
    <property type="entry name" value="PROTEIN_KINASE_DOM"/>
    <property type="match status" value="1"/>
</dbReference>
<dbReference type="GO" id="GO:0005524">
    <property type="term" value="F:ATP binding"/>
    <property type="evidence" value="ECO:0007669"/>
    <property type="project" value="UniProtKB-UniRule"/>
</dbReference>
<protein>
    <submittedName>
        <fullName evidence="7">Protein kinase domain-containing protein</fullName>
    </submittedName>
</protein>
<proteinExistence type="predicted"/>
<dbReference type="InterPro" id="IPR000719">
    <property type="entry name" value="Prot_kinase_dom"/>
</dbReference>